<evidence type="ECO:0000256" key="4">
    <source>
        <dbReference type="SAM" id="MobiDB-lite"/>
    </source>
</evidence>
<proteinExistence type="predicted"/>
<evidence type="ECO:0000259" key="5">
    <source>
        <dbReference type="PROSITE" id="PS50987"/>
    </source>
</evidence>
<dbReference type="InterPro" id="IPR011991">
    <property type="entry name" value="ArsR-like_HTH"/>
</dbReference>
<dbReference type="Gene3D" id="1.10.10.10">
    <property type="entry name" value="Winged helix-like DNA-binding domain superfamily/Winged helix DNA-binding domain"/>
    <property type="match status" value="1"/>
</dbReference>
<sequence length="149" mass="16833">MFAVMATPFEVLAEPVRRHILDLLRERPRSVGELTEQLGLTQPGTSKHLRVLRDAGLVRVRPEAQRRWYELCPEPLAELDAWLAPYRWMWSGRLDVLERHLNTMPPRSDSSAGPEDPTAGEPTAGEPPPPARSAPVGRRRTDPRSEELS</sequence>
<keyword evidence="2" id="KW-0238">DNA-binding</keyword>
<reference evidence="6 7" key="1">
    <citation type="submission" date="2021-01" db="EMBL/GenBank/DDBJ databases">
        <title>Whole genome shotgun sequence of Plantactinospora mayteni NBRC 109088.</title>
        <authorList>
            <person name="Komaki H."/>
            <person name="Tamura T."/>
        </authorList>
    </citation>
    <scope>NUCLEOTIDE SEQUENCE [LARGE SCALE GENOMIC DNA]</scope>
    <source>
        <strain evidence="6 7">NBRC 109088</strain>
    </source>
</reference>
<gene>
    <name evidence="6" type="ORF">Pma05_15370</name>
</gene>
<dbReference type="InterPro" id="IPR036390">
    <property type="entry name" value="WH_DNA-bd_sf"/>
</dbReference>
<dbReference type="PANTHER" id="PTHR33154:SF33">
    <property type="entry name" value="TRANSCRIPTIONAL REPRESSOR SDPR"/>
    <property type="match status" value="1"/>
</dbReference>
<dbReference type="PROSITE" id="PS50987">
    <property type="entry name" value="HTH_ARSR_2"/>
    <property type="match status" value="1"/>
</dbReference>
<dbReference type="PRINTS" id="PR00778">
    <property type="entry name" value="HTHARSR"/>
</dbReference>
<dbReference type="NCBIfam" id="NF033788">
    <property type="entry name" value="HTH_metalloreg"/>
    <property type="match status" value="1"/>
</dbReference>
<evidence type="ECO:0000256" key="3">
    <source>
        <dbReference type="ARBA" id="ARBA00023163"/>
    </source>
</evidence>
<keyword evidence="3" id="KW-0804">Transcription</keyword>
<protein>
    <recommendedName>
        <fullName evidence="5">HTH arsR-type domain-containing protein</fullName>
    </recommendedName>
</protein>
<feature type="region of interest" description="Disordered" evidence="4">
    <location>
        <begin position="101"/>
        <end position="149"/>
    </location>
</feature>
<keyword evidence="1" id="KW-0805">Transcription regulation</keyword>
<evidence type="ECO:0000313" key="7">
    <source>
        <dbReference type="Proteomes" id="UP000621500"/>
    </source>
</evidence>
<accession>A0ABQ4EJT0</accession>
<evidence type="ECO:0000313" key="6">
    <source>
        <dbReference type="EMBL" id="GIG94964.1"/>
    </source>
</evidence>
<dbReference type="InterPro" id="IPR001845">
    <property type="entry name" value="HTH_ArsR_DNA-bd_dom"/>
</dbReference>
<dbReference type="CDD" id="cd00090">
    <property type="entry name" value="HTH_ARSR"/>
    <property type="match status" value="1"/>
</dbReference>
<evidence type="ECO:0000256" key="2">
    <source>
        <dbReference type="ARBA" id="ARBA00023125"/>
    </source>
</evidence>
<dbReference type="SUPFAM" id="SSF46785">
    <property type="entry name" value="Winged helix' DNA-binding domain"/>
    <property type="match status" value="1"/>
</dbReference>
<feature type="compositionally biased region" description="Basic and acidic residues" evidence="4">
    <location>
        <begin position="139"/>
        <end position="149"/>
    </location>
</feature>
<dbReference type="PANTHER" id="PTHR33154">
    <property type="entry name" value="TRANSCRIPTIONAL REGULATOR, ARSR FAMILY"/>
    <property type="match status" value="1"/>
</dbReference>
<evidence type="ECO:0000256" key="1">
    <source>
        <dbReference type="ARBA" id="ARBA00023015"/>
    </source>
</evidence>
<dbReference type="InterPro" id="IPR036388">
    <property type="entry name" value="WH-like_DNA-bd_sf"/>
</dbReference>
<dbReference type="EMBL" id="BONX01000008">
    <property type="protein sequence ID" value="GIG94964.1"/>
    <property type="molecule type" value="Genomic_DNA"/>
</dbReference>
<dbReference type="SMART" id="SM00418">
    <property type="entry name" value="HTH_ARSR"/>
    <property type="match status" value="1"/>
</dbReference>
<feature type="domain" description="HTH arsR-type" evidence="5">
    <location>
        <begin position="1"/>
        <end position="91"/>
    </location>
</feature>
<dbReference type="InterPro" id="IPR051081">
    <property type="entry name" value="HTH_MetalResp_TranReg"/>
</dbReference>
<name>A0ABQ4EJT0_9ACTN</name>
<comment type="caution">
    <text evidence="6">The sequence shown here is derived from an EMBL/GenBank/DDBJ whole genome shotgun (WGS) entry which is preliminary data.</text>
</comment>
<dbReference type="Proteomes" id="UP000621500">
    <property type="component" value="Unassembled WGS sequence"/>
</dbReference>
<keyword evidence="7" id="KW-1185">Reference proteome</keyword>
<dbReference type="Pfam" id="PF01022">
    <property type="entry name" value="HTH_5"/>
    <property type="match status" value="1"/>
</dbReference>
<organism evidence="6 7">
    <name type="scientific">Plantactinospora mayteni</name>
    <dbReference type="NCBI Taxonomy" id="566021"/>
    <lineage>
        <taxon>Bacteria</taxon>
        <taxon>Bacillati</taxon>
        <taxon>Actinomycetota</taxon>
        <taxon>Actinomycetes</taxon>
        <taxon>Micromonosporales</taxon>
        <taxon>Micromonosporaceae</taxon>
        <taxon>Plantactinospora</taxon>
    </lineage>
</organism>